<dbReference type="GO" id="GO:0043565">
    <property type="term" value="F:sequence-specific DNA binding"/>
    <property type="evidence" value="ECO:0007669"/>
    <property type="project" value="InterPro"/>
</dbReference>
<evidence type="ECO:0000256" key="5">
    <source>
        <dbReference type="ARBA" id="ARBA00023163"/>
    </source>
</evidence>
<evidence type="ECO:0000259" key="6">
    <source>
        <dbReference type="PROSITE" id="PS01124"/>
    </source>
</evidence>
<dbReference type="SMART" id="SM00342">
    <property type="entry name" value="HTH_ARAC"/>
    <property type="match status" value="1"/>
</dbReference>
<reference evidence="7 8" key="1">
    <citation type="submission" date="2018-07" db="EMBL/GenBank/DDBJ databases">
        <title>Genomic Encyclopedia of Type Strains, Phase III (KMG-III): the genomes of soil and plant-associated and newly described type strains.</title>
        <authorList>
            <person name="Whitman W."/>
        </authorList>
    </citation>
    <scope>NUCLEOTIDE SEQUENCE [LARGE SCALE GENOMIC DNA]</scope>
    <source>
        <strain evidence="7 8">CECT 8236</strain>
    </source>
</reference>
<evidence type="ECO:0000256" key="4">
    <source>
        <dbReference type="ARBA" id="ARBA00023159"/>
    </source>
</evidence>
<dbReference type="AlphaFoldDB" id="A0A3D9I1Q2"/>
<dbReference type="InterPro" id="IPR020449">
    <property type="entry name" value="Tscrpt_reg_AraC-type_HTH"/>
</dbReference>
<keyword evidence="5" id="KW-0804">Transcription</keyword>
<comment type="caution">
    <text evidence="7">The sequence shown here is derived from an EMBL/GenBank/DDBJ whole genome shotgun (WGS) entry which is preliminary data.</text>
</comment>
<dbReference type="SUPFAM" id="SSF51215">
    <property type="entry name" value="Regulatory protein AraC"/>
    <property type="match status" value="1"/>
</dbReference>
<dbReference type="PANTHER" id="PTHR46796:SF13">
    <property type="entry name" value="HTH-TYPE TRANSCRIPTIONAL ACTIVATOR RHAS"/>
    <property type="match status" value="1"/>
</dbReference>
<evidence type="ECO:0000256" key="3">
    <source>
        <dbReference type="ARBA" id="ARBA00023125"/>
    </source>
</evidence>
<proteinExistence type="predicted"/>
<dbReference type="Pfam" id="PF02311">
    <property type="entry name" value="AraC_binding"/>
    <property type="match status" value="1"/>
</dbReference>
<dbReference type="InterPro" id="IPR018062">
    <property type="entry name" value="HTH_AraC-typ_CS"/>
</dbReference>
<evidence type="ECO:0000256" key="1">
    <source>
        <dbReference type="ARBA" id="ARBA00022490"/>
    </source>
</evidence>
<dbReference type="InterPro" id="IPR009057">
    <property type="entry name" value="Homeodomain-like_sf"/>
</dbReference>
<dbReference type="Proteomes" id="UP000256869">
    <property type="component" value="Unassembled WGS sequence"/>
</dbReference>
<dbReference type="OrthoDB" id="2569619at2"/>
<dbReference type="GO" id="GO:0003700">
    <property type="term" value="F:DNA-binding transcription factor activity"/>
    <property type="evidence" value="ECO:0007669"/>
    <property type="project" value="InterPro"/>
</dbReference>
<dbReference type="RefSeq" id="WP_115994666.1">
    <property type="nucleotide sequence ID" value="NZ_QRDY01000016.1"/>
</dbReference>
<keyword evidence="3 7" id="KW-0238">DNA-binding</keyword>
<evidence type="ECO:0000313" key="7">
    <source>
        <dbReference type="EMBL" id="RED55698.1"/>
    </source>
</evidence>
<sequence length="304" mass="34070">MSLATPNSQTSPSYVWDDVTDRFLADYPVHCAKRTNSIQQRVMHAHRGFEFYLCTKGSGTLFCGNRMYPLHEGTLTVIPPHVVHRPYTDRNAAFHRYVLSVDVPYMESLDAVCASPGAGITQLLAGPDGDGGHFYLNHAQFDRATTLLATLVEALAHDGPLKQWIQLSTLSELFVLIMGLHHAPQSTERDKSAEDSLLGDVLEYLVANYRENIQIEDVTKRFPVSRSYLLRLFKEKTGDTIMRFVAEYRLNEARRLLAAGTLSVTEVASRVGFGDLSHFFGLFKKATGLTPKQYRDRASGRLSK</sequence>
<dbReference type="InterPro" id="IPR014710">
    <property type="entry name" value="RmlC-like_jellyroll"/>
</dbReference>
<dbReference type="Pfam" id="PF12833">
    <property type="entry name" value="HTH_18"/>
    <property type="match status" value="1"/>
</dbReference>
<dbReference type="PROSITE" id="PS01124">
    <property type="entry name" value="HTH_ARAC_FAMILY_2"/>
    <property type="match status" value="1"/>
</dbReference>
<dbReference type="PROSITE" id="PS00041">
    <property type="entry name" value="HTH_ARAC_FAMILY_1"/>
    <property type="match status" value="1"/>
</dbReference>
<protein>
    <submittedName>
        <fullName evidence="7">AraC-like DNA-binding protein</fullName>
    </submittedName>
</protein>
<dbReference type="SUPFAM" id="SSF46689">
    <property type="entry name" value="Homeodomain-like"/>
    <property type="match status" value="2"/>
</dbReference>
<evidence type="ECO:0000256" key="2">
    <source>
        <dbReference type="ARBA" id="ARBA00023015"/>
    </source>
</evidence>
<keyword evidence="2" id="KW-0805">Transcription regulation</keyword>
<dbReference type="InterPro" id="IPR018060">
    <property type="entry name" value="HTH_AraC"/>
</dbReference>
<keyword evidence="8" id="KW-1185">Reference proteome</keyword>
<keyword evidence="4" id="KW-0010">Activator</keyword>
<gene>
    <name evidence="7" type="ORF">DFP95_11624</name>
</gene>
<name>A0A3D9I1Q2_9BACL</name>
<dbReference type="InterPro" id="IPR037923">
    <property type="entry name" value="HTH-like"/>
</dbReference>
<dbReference type="InterPro" id="IPR050204">
    <property type="entry name" value="AraC_XylS_family_regulators"/>
</dbReference>
<dbReference type="PRINTS" id="PR00032">
    <property type="entry name" value="HTHARAC"/>
</dbReference>
<dbReference type="InterPro" id="IPR003313">
    <property type="entry name" value="AraC-bd"/>
</dbReference>
<keyword evidence="1" id="KW-0963">Cytoplasm</keyword>
<dbReference type="PANTHER" id="PTHR46796">
    <property type="entry name" value="HTH-TYPE TRANSCRIPTIONAL ACTIVATOR RHAS-RELATED"/>
    <property type="match status" value="1"/>
</dbReference>
<organism evidence="7 8">
    <name type="scientific">Cohnella lupini</name>
    <dbReference type="NCBI Taxonomy" id="1294267"/>
    <lineage>
        <taxon>Bacteria</taxon>
        <taxon>Bacillati</taxon>
        <taxon>Bacillota</taxon>
        <taxon>Bacilli</taxon>
        <taxon>Bacillales</taxon>
        <taxon>Paenibacillaceae</taxon>
        <taxon>Cohnella</taxon>
    </lineage>
</organism>
<dbReference type="EMBL" id="QRDY01000016">
    <property type="protein sequence ID" value="RED55698.1"/>
    <property type="molecule type" value="Genomic_DNA"/>
</dbReference>
<dbReference type="Gene3D" id="1.10.10.60">
    <property type="entry name" value="Homeodomain-like"/>
    <property type="match status" value="2"/>
</dbReference>
<accession>A0A3D9I1Q2</accession>
<evidence type="ECO:0000313" key="8">
    <source>
        <dbReference type="Proteomes" id="UP000256869"/>
    </source>
</evidence>
<feature type="domain" description="HTH araC/xylS-type" evidence="6">
    <location>
        <begin position="199"/>
        <end position="297"/>
    </location>
</feature>
<dbReference type="Gene3D" id="2.60.120.10">
    <property type="entry name" value="Jelly Rolls"/>
    <property type="match status" value="1"/>
</dbReference>